<comment type="caution">
    <text evidence="3">The sequence shown here is derived from an EMBL/GenBank/DDBJ whole genome shotgun (WGS) entry which is preliminary data.</text>
</comment>
<evidence type="ECO:0008006" key="5">
    <source>
        <dbReference type="Google" id="ProtNLM"/>
    </source>
</evidence>
<keyword evidence="2" id="KW-0732">Signal</keyword>
<reference evidence="3 4" key="1">
    <citation type="submission" date="2019-11" db="EMBL/GenBank/DDBJ databases">
        <title>Whole genome sequence of Oryza granulata.</title>
        <authorList>
            <person name="Li W."/>
        </authorList>
    </citation>
    <scope>NUCLEOTIDE SEQUENCE [LARGE SCALE GENOMIC DNA]</scope>
    <source>
        <strain evidence="4">cv. Menghai</strain>
        <tissue evidence="3">Leaf</tissue>
    </source>
</reference>
<evidence type="ECO:0000256" key="2">
    <source>
        <dbReference type="SAM" id="SignalP"/>
    </source>
</evidence>
<sequence length="91" mass="10008">MVHAGRTARAFCLLCLALLLLAQDAHSRKLLLLEKQNHGHGVGNGTTTTQESFRANGESTGANNNGKLQFDSAKWEELHADYIYTQDVKNP</sequence>
<accession>A0A6G1F3D3</accession>
<feature type="signal peptide" evidence="2">
    <location>
        <begin position="1"/>
        <end position="27"/>
    </location>
</feature>
<feature type="chain" id="PRO_5026195320" description="Phytosulfokine-beta" evidence="2">
    <location>
        <begin position="28"/>
        <end position="91"/>
    </location>
</feature>
<feature type="region of interest" description="Disordered" evidence="1">
    <location>
        <begin position="38"/>
        <end position="66"/>
    </location>
</feature>
<name>A0A6G1F3D3_9ORYZ</name>
<organism evidence="3 4">
    <name type="scientific">Oryza meyeriana var. granulata</name>
    <dbReference type="NCBI Taxonomy" id="110450"/>
    <lineage>
        <taxon>Eukaryota</taxon>
        <taxon>Viridiplantae</taxon>
        <taxon>Streptophyta</taxon>
        <taxon>Embryophyta</taxon>
        <taxon>Tracheophyta</taxon>
        <taxon>Spermatophyta</taxon>
        <taxon>Magnoliopsida</taxon>
        <taxon>Liliopsida</taxon>
        <taxon>Poales</taxon>
        <taxon>Poaceae</taxon>
        <taxon>BOP clade</taxon>
        <taxon>Oryzoideae</taxon>
        <taxon>Oryzeae</taxon>
        <taxon>Oryzinae</taxon>
        <taxon>Oryza</taxon>
        <taxon>Oryza meyeriana</taxon>
    </lineage>
</organism>
<protein>
    <recommendedName>
        <fullName evidence="5">Phytosulfokine-beta</fullName>
    </recommendedName>
</protein>
<keyword evidence="4" id="KW-1185">Reference proteome</keyword>
<evidence type="ECO:0000313" key="3">
    <source>
        <dbReference type="EMBL" id="KAF0931391.1"/>
    </source>
</evidence>
<feature type="compositionally biased region" description="Polar residues" evidence="1">
    <location>
        <begin position="50"/>
        <end position="66"/>
    </location>
</feature>
<dbReference type="AlphaFoldDB" id="A0A6G1F3D3"/>
<evidence type="ECO:0000256" key="1">
    <source>
        <dbReference type="SAM" id="MobiDB-lite"/>
    </source>
</evidence>
<dbReference type="Proteomes" id="UP000479710">
    <property type="component" value="Unassembled WGS sequence"/>
</dbReference>
<evidence type="ECO:0000313" key="4">
    <source>
        <dbReference type="Proteomes" id="UP000479710"/>
    </source>
</evidence>
<dbReference type="OrthoDB" id="694482at2759"/>
<proteinExistence type="predicted"/>
<gene>
    <name evidence="3" type="ORF">E2562_004528</name>
</gene>
<dbReference type="EMBL" id="SPHZ02000001">
    <property type="protein sequence ID" value="KAF0931391.1"/>
    <property type="molecule type" value="Genomic_DNA"/>
</dbReference>